<evidence type="ECO:0000313" key="2">
    <source>
        <dbReference type="Proteomes" id="UP001501115"/>
    </source>
</evidence>
<accession>A0ABP8FHX3</accession>
<gene>
    <name evidence="1" type="ORF">GCM10023086_21250</name>
</gene>
<proteinExistence type="predicted"/>
<comment type="caution">
    <text evidence="1">The sequence shown here is derived from an EMBL/GenBank/DDBJ whole genome shotgun (WGS) entry which is preliminary data.</text>
</comment>
<keyword evidence="2" id="KW-1185">Reference proteome</keyword>
<reference evidence="2" key="1">
    <citation type="journal article" date="2019" name="Int. J. Syst. Evol. Microbiol.">
        <title>The Global Catalogue of Microorganisms (GCM) 10K type strain sequencing project: providing services to taxonomists for standard genome sequencing and annotation.</title>
        <authorList>
            <consortium name="The Broad Institute Genomics Platform"/>
            <consortium name="The Broad Institute Genome Sequencing Center for Infectious Disease"/>
            <person name="Wu L."/>
            <person name="Ma J."/>
        </authorList>
    </citation>
    <scope>NUCLEOTIDE SEQUENCE [LARGE SCALE GENOMIC DNA]</scope>
    <source>
        <strain evidence="2">JCM 31290</strain>
    </source>
</reference>
<dbReference type="Proteomes" id="UP001501115">
    <property type="component" value="Unassembled WGS sequence"/>
</dbReference>
<evidence type="ECO:0000313" key="1">
    <source>
        <dbReference type="EMBL" id="GAA4304216.1"/>
    </source>
</evidence>
<organism evidence="1 2">
    <name type="scientific">Streptomyces venetus</name>
    <dbReference type="NCBI Taxonomy" id="1701086"/>
    <lineage>
        <taxon>Bacteria</taxon>
        <taxon>Bacillati</taxon>
        <taxon>Actinomycetota</taxon>
        <taxon>Actinomycetes</taxon>
        <taxon>Kitasatosporales</taxon>
        <taxon>Streptomycetaceae</taxon>
        <taxon>Streptomyces</taxon>
    </lineage>
</organism>
<protein>
    <submittedName>
        <fullName evidence="1">Uncharacterized protein</fullName>
    </submittedName>
</protein>
<sequence length="102" mass="10791">MSGSRPAALDLPYAVVDPVLSFWYLTVGVAGVEPTTSSSRSNCGECLTPGRYASHLPRRSTDVRGCLPLFVGVVTQLDTRPFLAASATFPRGNERSGSSGIM</sequence>
<dbReference type="EMBL" id="BAABET010000003">
    <property type="protein sequence ID" value="GAA4304216.1"/>
    <property type="molecule type" value="Genomic_DNA"/>
</dbReference>
<name>A0ABP8FHX3_9ACTN</name>